<dbReference type="PANTHER" id="PTHR47561">
    <property type="entry name" value="POLYSACCHARIDE DEACETYLASE FAMILY PROTEIN (AFU_ORTHOLOGUE AFUA_6G05030)"/>
    <property type="match status" value="1"/>
</dbReference>
<dbReference type="NCBIfam" id="TIGR03006">
    <property type="entry name" value="pepcterm_polyde"/>
    <property type="match status" value="1"/>
</dbReference>
<name>A0ABM8RDF9_9BACT</name>
<protein>
    <submittedName>
        <fullName evidence="2">Polysaccharide deacetylase family protein</fullName>
    </submittedName>
</protein>
<gene>
    <name evidence="2" type="ORF">NSPZN2_20057</name>
</gene>
<evidence type="ECO:0000259" key="1">
    <source>
        <dbReference type="PROSITE" id="PS51677"/>
    </source>
</evidence>
<dbReference type="InterPro" id="IPR011330">
    <property type="entry name" value="Glyco_hydro/deAcase_b/a-brl"/>
</dbReference>
<dbReference type="PROSITE" id="PS51677">
    <property type="entry name" value="NODB"/>
    <property type="match status" value="1"/>
</dbReference>
<dbReference type="InterPro" id="IPR014344">
    <property type="entry name" value="XrtA_polysacc_deacetyl"/>
</dbReference>
<sequence>MPDTIAKHCLSFDVEEHFQVSAFESPMRRRHWDQYESRVEANTEKLLELLGNRQIRATFFVLGWVAERYSSLVRQIASAGHEVASHGYAHELITAQTPAAFRDDIRKAKGILESILSQPVLGYRAPSFSITKDTMWATQILVEEGYVYDSSIFPVVHDRYGVPSANPDVHQLSTASGLLWEVPPSTVKCLGVRVPVAGGGYFRLYPYPLLRTLLRKLERKGSPLVMYMHPWEFDPKQPRMEGSILSRLRHYMNLDKTEFRLRALLQDFAFSPIREVFPQIAQYHGIQMKASMKVEGTFPPVSPSDVLLN</sequence>
<accession>A0ABM8RDF9</accession>
<dbReference type="InterPro" id="IPR022560">
    <property type="entry name" value="DUF3473"/>
</dbReference>
<dbReference type="SUPFAM" id="SSF88713">
    <property type="entry name" value="Glycoside hydrolase/deacetylase"/>
    <property type="match status" value="1"/>
</dbReference>
<dbReference type="Pfam" id="PF11959">
    <property type="entry name" value="DUF3473"/>
    <property type="match status" value="1"/>
</dbReference>
<dbReference type="InterPro" id="IPR045235">
    <property type="entry name" value="PuuE_HpPgdA-like"/>
</dbReference>
<reference evidence="2 3" key="1">
    <citation type="submission" date="2021-02" db="EMBL/GenBank/DDBJ databases">
        <authorList>
            <person name="Han P."/>
        </authorList>
    </citation>
    <scope>NUCLEOTIDE SEQUENCE [LARGE SCALE GENOMIC DNA]</scope>
    <source>
        <strain evidence="2">Candidatus Nitrospira sp. ZN2</strain>
    </source>
</reference>
<comment type="caution">
    <text evidence="2">The sequence shown here is derived from an EMBL/GenBank/DDBJ whole genome shotgun (WGS) entry which is preliminary data.</text>
</comment>
<dbReference type="Gene3D" id="3.20.20.370">
    <property type="entry name" value="Glycoside hydrolase/deacetylase"/>
    <property type="match status" value="1"/>
</dbReference>
<dbReference type="CDD" id="cd10941">
    <property type="entry name" value="CE4_PuuE_HpPgdA_like_2"/>
    <property type="match status" value="1"/>
</dbReference>
<evidence type="ECO:0000313" key="3">
    <source>
        <dbReference type="Proteomes" id="UP000675880"/>
    </source>
</evidence>
<dbReference type="RefSeq" id="WP_213042218.1">
    <property type="nucleotide sequence ID" value="NZ_CAJNBJ010000012.1"/>
</dbReference>
<keyword evidence="3" id="KW-1185">Reference proteome</keyword>
<dbReference type="InterPro" id="IPR002509">
    <property type="entry name" value="NODB_dom"/>
</dbReference>
<dbReference type="Proteomes" id="UP000675880">
    <property type="component" value="Unassembled WGS sequence"/>
</dbReference>
<feature type="domain" description="NodB homology" evidence="1">
    <location>
        <begin position="26"/>
        <end position="309"/>
    </location>
</feature>
<dbReference type="EMBL" id="CAJNBJ010000012">
    <property type="protein sequence ID" value="CAE6746999.1"/>
    <property type="molecule type" value="Genomic_DNA"/>
</dbReference>
<organism evidence="2 3">
    <name type="scientific">Nitrospira defluvii</name>
    <dbReference type="NCBI Taxonomy" id="330214"/>
    <lineage>
        <taxon>Bacteria</taxon>
        <taxon>Pseudomonadati</taxon>
        <taxon>Nitrospirota</taxon>
        <taxon>Nitrospiria</taxon>
        <taxon>Nitrospirales</taxon>
        <taxon>Nitrospiraceae</taxon>
        <taxon>Nitrospira</taxon>
    </lineage>
</organism>
<dbReference type="Pfam" id="PF01522">
    <property type="entry name" value="Polysacc_deac_1"/>
    <property type="match status" value="1"/>
</dbReference>
<evidence type="ECO:0000313" key="2">
    <source>
        <dbReference type="EMBL" id="CAE6746999.1"/>
    </source>
</evidence>
<proteinExistence type="predicted"/>
<dbReference type="PANTHER" id="PTHR47561:SF1">
    <property type="entry name" value="POLYSACCHARIDE DEACETYLASE FAMILY PROTEIN (AFU_ORTHOLOGUE AFUA_6G05030)"/>
    <property type="match status" value="1"/>
</dbReference>